<feature type="domain" description="Inhibitor I9" evidence="17">
    <location>
        <begin position="1509"/>
        <end position="1584"/>
    </location>
</feature>
<feature type="domain" description="Subtilisin-like protease fibronectin type-III" evidence="18">
    <location>
        <begin position="2139"/>
        <end position="2234"/>
    </location>
</feature>
<comment type="subcellular location">
    <subcellularLocation>
        <location evidence="2">Secreted</location>
        <location evidence="2">Extracellular space</location>
        <location evidence="2">Apoplast</location>
    </subcellularLocation>
</comment>
<dbReference type="PANTHER" id="PTHR10795">
    <property type="entry name" value="PROPROTEIN CONVERTASE SUBTILISIN/KEXIN"/>
    <property type="match status" value="1"/>
</dbReference>
<dbReference type="InterPro" id="IPR015500">
    <property type="entry name" value="Peptidase_S8_subtilisin-rel"/>
</dbReference>
<keyword evidence="8 12" id="KW-0378">Hydrolase</keyword>
<dbReference type="PROSITE" id="PS00138">
    <property type="entry name" value="SUBTILASE_SER"/>
    <property type="match status" value="3"/>
</dbReference>
<evidence type="ECO:0000256" key="13">
    <source>
        <dbReference type="SAM" id="MobiDB-lite"/>
    </source>
</evidence>
<comment type="similarity">
    <text evidence="3 12">Belongs to the peptidase S8 family.</text>
</comment>
<feature type="domain" description="Inhibitor I9" evidence="17">
    <location>
        <begin position="774"/>
        <end position="849"/>
    </location>
</feature>
<evidence type="ECO:0000256" key="11">
    <source>
        <dbReference type="PIRSR" id="PIRSR615500-1"/>
    </source>
</evidence>
<feature type="domain" description="Peptidase S8/S53" evidence="15">
    <location>
        <begin position="1614"/>
        <end position="2066"/>
    </location>
</feature>
<feature type="domain" description="Inhibitor I9" evidence="17">
    <location>
        <begin position="41"/>
        <end position="113"/>
    </location>
</feature>
<evidence type="ECO:0000256" key="1">
    <source>
        <dbReference type="ARBA" id="ARBA00002076"/>
    </source>
</evidence>
<keyword evidence="5" id="KW-0964">Secreted</keyword>
<dbReference type="Pfam" id="PF00082">
    <property type="entry name" value="Peptidase_S8"/>
    <property type="match status" value="3"/>
</dbReference>
<dbReference type="GO" id="GO:0048046">
    <property type="term" value="C:apoplast"/>
    <property type="evidence" value="ECO:0007669"/>
    <property type="project" value="UniProtKB-SubCell"/>
</dbReference>
<dbReference type="GO" id="GO:0004252">
    <property type="term" value="F:serine-type endopeptidase activity"/>
    <property type="evidence" value="ECO:0007669"/>
    <property type="project" value="UniProtKB-UniRule"/>
</dbReference>
<feature type="active site" description="Charge relay system" evidence="12">
    <location>
        <position position="554"/>
    </location>
</feature>
<dbReference type="FunFam" id="3.30.70.80:FF:000002">
    <property type="entry name" value="Subtilisin-like protease SBT5.3"/>
    <property type="match status" value="1"/>
</dbReference>
<keyword evidence="9 12" id="KW-0720">Serine protease</keyword>
<dbReference type="InterPro" id="IPR023828">
    <property type="entry name" value="Peptidase_S8_Ser-AS"/>
</dbReference>
<dbReference type="PROSITE" id="PS51892">
    <property type="entry name" value="SUBTILASE"/>
    <property type="match status" value="3"/>
</dbReference>
<evidence type="ECO:0000313" key="20">
    <source>
        <dbReference type="Proteomes" id="UP001374535"/>
    </source>
</evidence>
<dbReference type="InterPro" id="IPR003137">
    <property type="entry name" value="PA_domain"/>
</dbReference>
<evidence type="ECO:0000256" key="4">
    <source>
        <dbReference type="ARBA" id="ARBA00022523"/>
    </source>
</evidence>
<keyword evidence="6 12" id="KW-0645">Protease</keyword>
<evidence type="ECO:0000259" key="15">
    <source>
        <dbReference type="Pfam" id="PF00082"/>
    </source>
</evidence>
<feature type="active site" description="Charge relay system" evidence="12">
    <location>
        <position position="1622"/>
    </location>
</feature>
<feature type="active site" description="Charge relay system" evidence="11 12">
    <location>
        <position position="1288"/>
    </location>
</feature>
<keyword evidence="20" id="KW-1185">Reference proteome</keyword>
<dbReference type="GO" id="GO:0009609">
    <property type="term" value="P:response to symbiotic bacterium"/>
    <property type="evidence" value="ECO:0007669"/>
    <property type="project" value="UniProtKB-ARBA"/>
</dbReference>
<organism evidence="19 20">
    <name type="scientific">Vigna mungo</name>
    <name type="common">Black gram</name>
    <name type="synonym">Phaseolus mungo</name>
    <dbReference type="NCBI Taxonomy" id="3915"/>
    <lineage>
        <taxon>Eukaryota</taxon>
        <taxon>Viridiplantae</taxon>
        <taxon>Streptophyta</taxon>
        <taxon>Embryophyta</taxon>
        <taxon>Tracheophyta</taxon>
        <taxon>Spermatophyta</taxon>
        <taxon>Magnoliopsida</taxon>
        <taxon>eudicotyledons</taxon>
        <taxon>Gunneridae</taxon>
        <taxon>Pentapetalae</taxon>
        <taxon>rosids</taxon>
        <taxon>fabids</taxon>
        <taxon>Fabales</taxon>
        <taxon>Fabaceae</taxon>
        <taxon>Papilionoideae</taxon>
        <taxon>50 kb inversion clade</taxon>
        <taxon>NPAAA clade</taxon>
        <taxon>indigoferoid/millettioid clade</taxon>
        <taxon>Phaseoleae</taxon>
        <taxon>Vigna</taxon>
    </lineage>
</organism>
<evidence type="ECO:0000256" key="6">
    <source>
        <dbReference type="ARBA" id="ARBA00022670"/>
    </source>
</evidence>
<evidence type="ECO:0000313" key="19">
    <source>
        <dbReference type="EMBL" id="WVZ20533.1"/>
    </source>
</evidence>
<keyword evidence="4" id="KW-0052">Apoplast</keyword>
<protein>
    <recommendedName>
        <fullName evidence="21">CO(2)-response secreted protease</fullName>
    </recommendedName>
</protein>
<feature type="region of interest" description="Disordered" evidence="13">
    <location>
        <begin position="1670"/>
        <end position="1690"/>
    </location>
</feature>
<dbReference type="Proteomes" id="UP001374535">
    <property type="component" value="Chromosome 2"/>
</dbReference>
<dbReference type="InterPro" id="IPR010259">
    <property type="entry name" value="S8pro/Inhibitor_I9"/>
</dbReference>
<dbReference type="SUPFAM" id="SSF52743">
    <property type="entry name" value="Subtilisin-like"/>
    <property type="match status" value="3"/>
</dbReference>
<dbReference type="GO" id="GO:0009610">
    <property type="term" value="P:response to symbiotic fungus"/>
    <property type="evidence" value="ECO:0007669"/>
    <property type="project" value="UniProtKB-ARBA"/>
</dbReference>
<evidence type="ECO:0000256" key="2">
    <source>
        <dbReference type="ARBA" id="ARBA00004271"/>
    </source>
</evidence>
<feature type="domain" description="Subtilisin-like protease fibronectin type-III" evidence="18">
    <location>
        <begin position="672"/>
        <end position="761"/>
    </location>
</feature>
<dbReference type="Gene3D" id="3.50.30.30">
    <property type="match status" value="3"/>
</dbReference>
<comment type="function">
    <text evidence="1">Required for arbuscular mycorrhiza (AM) development during AM symbiosis with AM fungi (e.g. Glomeromycota intraradices).</text>
</comment>
<feature type="active site" description="Charge relay system" evidence="11 12">
    <location>
        <position position="952"/>
    </location>
</feature>
<feature type="domain" description="Peptidase S8/S53" evidence="15">
    <location>
        <begin position="879"/>
        <end position="1347"/>
    </location>
</feature>
<evidence type="ECO:0000256" key="9">
    <source>
        <dbReference type="ARBA" id="ARBA00022825"/>
    </source>
</evidence>
<proteinExistence type="inferred from homology"/>
<dbReference type="Gene3D" id="3.30.70.80">
    <property type="entry name" value="Peptidase S8 propeptide/proteinase inhibitor I9"/>
    <property type="match status" value="2"/>
</dbReference>
<evidence type="ECO:0000259" key="16">
    <source>
        <dbReference type="Pfam" id="PF02225"/>
    </source>
</evidence>
<accession>A0AAQ3P323</accession>
<keyword evidence="7 14" id="KW-0732">Signal</keyword>
<feature type="domain" description="Peptidase S8/S53" evidence="15">
    <location>
        <begin position="143"/>
        <end position="599"/>
    </location>
</feature>
<feature type="chain" id="PRO_5042943485" description="CO(2)-response secreted protease" evidence="14">
    <location>
        <begin position="24"/>
        <end position="2237"/>
    </location>
</feature>
<feature type="active site" description="Charge relay system" evidence="12">
    <location>
        <position position="1684"/>
    </location>
</feature>
<dbReference type="InterPro" id="IPR037045">
    <property type="entry name" value="S8pro/Inhibitor_I9_sf"/>
</dbReference>
<dbReference type="FunFam" id="3.50.30.30:FF:000005">
    <property type="entry name" value="subtilisin-like protease SBT1.5"/>
    <property type="match status" value="2"/>
</dbReference>
<evidence type="ECO:0000256" key="7">
    <source>
        <dbReference type="ARBA" id="ARBA00022729"/>
    </source>
</evidence>
<dbReference type="Pfam" id="PF02225">
    <property type="entry name" value="PA"/>
    <property type="match status" value="1"/>
</dbReference>
<reference evidence="19 20" key="1">
    <citation type="journal article" date="2023" name="Life. Sci Alliance">
        <title>Evolutionary insights into 3D genome organization and epigenetic landscape of Vigna mungo.</title>
        <authorList>
            <person name="Junaid A."/>
            <person name="Singh B."/>
            <person name="Bhatia S."/>
        </authorList>
    </citation>
    <scope>NUCLEOTIDE SEQUENCE [LARGE SCALE GENOMIC DNA]</scope>
    <source>
        <strain evidence="19">Urdbean</strain>
    </source>
</reference>
<feature type="active site" description="Charge relay system" evidence="12">
    <location>
        <position position="2021"/>
    </location>
</feature>
<feature type="domain" description="Subtilisin-like protease fibronectin type-III" evidence="18">
    <location>
        <begin position="1406"/>
        <end position="1493"/>
    </location>
</feature>
<evidence type="ECO:0000256" key="10">
    <source>
        <dbReference type="ARBA" id="ARBA00023180"/>
    </source>
</evidence>
<dbReference type="CDD" id="cd04852">
    <property type="entry name" value="Peptidases_S8_3"/>
    <property type="match status" value="3"/>
</dbReference>
<feature type="signal peptide" evidence="14">
    <location>
        <begin position="1"/>
        <end position="23"/>
    </location>
</feature>
<evidence type="ECO:0000256" key="12">
    <source>
        <dbReference type="PROSITE-ProRule" id="PRU01240"/>
    </source>
</evidence>
<dbReference type="InterPro" id="IPR041469">
    <property type="entry name" value="Subtilisin-like_FN3"/>
</dbReference>
<feature type="region of interest" description="Disordered" evidence="13">
    <location>
        <begin position="935"/>
        <end position="954"/>
    </location>
</feature>
<keyword evidence="10" id="KW-0325">Glycoprotein</keyword>
<feature type="region of interest" description="Disordered" evidence="13">
    <location>
        <begin position="122"/>
        <end position="141"/>
    </location>
</feature>
<sequence>MKANTIFLLLFYVHLVFLGESSSSSSAEAGNGSDNQTNRDVYIVYMGAAKDSLRDDHAYLLNSVLARNKNVLVRNYRHGFSGLAVRLTKEEANSIAHRPGVISVFRDPILKLHTTRSWDFLKNQSPLPKTHSPNRASNSAPSSDVVIGILDSGIWPESASFSDKGMGPVPSRWKGTCMKSFNFNSSNCNRKIIGARYYRDPNGDKEFETPRDVDGHGTHVAATAAGVTVPGVSYYGVAAGTAQGGSPESRLAIYQVCFKYECPGSVILAAFDDAIADGVDVISVSIGSIPGLRSELKHDPIAIGAFHAVERGILVVASAGNGGPNLNTVVNDAPWIFSVAASSIDRDFKSNLVFGDNKVIKGEGLNFSPLSNLPKYPLVYGESAKAKKARSADARQCFPGAFAKRLVKGKIVICDGKDHSYRTSLKVDAVREVSGVGVVHISDPIVGAEREDFGDFPATEITSKDAADIIFQYVNSTSNPVATILPTVSILDFKPAPIIPSFSGRGPSDLSKNILKPDIAAPGVNILAAWIGNHREGVPKHKKPSQFNILSGTSMACPHVSGIAATIKSQNPTWSASAIKSAIMTTATQKNNLKAPIRTETGSTATPYDYGAGQMTLYGPFHPGLVYETNTVDYLNYLCYIGYNITMVKIISRSVPNNFSCPKDSSSHHVSNINYPSIAISDLEGKNVVQVTRTVTNVGEENETIYSPVIDAPTGIKVNLIPNKLQFTKNSRKLSYRVIFSFTSTMSMDHLFGSITWSNATSSSPENGSNSKQVYIVYMGAADSSNASLRNDHAQLLNAVLRRNDKALVRNYKHGFSGFAARLSKEEANSISQKPGVVSVFPDPILKLHTTRSWDFLKYQTHVKIDANPKTLSNSSSSSDVILGILDTGIWPEAASFSEEGMGPVPSRWKGTCVKSSDFNASNCNRKLIGARFYTDPNGEDDDNTPRDSLGHGTHVASTAVGATVTNASYYGLAAGSAKGGSPESRLAVYRVCSNFGCSGSAILGAFDDAIADGVDVLSLSLGASPGFRPDLTSDPIAIGAFHAVERGIVVACSAGNDGPSSNTVVNDAPWILTVAASTIDRDFQSNVVLGGNKTIKGRAINFSPLSNSAQYPLVYGESSKTNESSLTEARQCHPDSLDASKVKGKIVLCDGRNDEYSTIEIIDTVKTLGGIGLVHITDSNGAIASYYGDFPATVISSKDGATILQYINSSNNPAATILPTTTVLDYKPAPLVPDFSSRGPSTLSSNILKPDIAAPGVNILAAWIESSSDEVPKGRKPSQYNIISGTSMACPHVSGLASSVKARNPTWGPSAIKSAIMTSAIQSDNTKTAITTDSGSVATPYDYGAGEMTTSESLQPGLIYETDTIDYLNFLCYIGLDIATVKVISRTVPDNFSCPKDSSSDLVSNINYPSIAVNFTGKETVSVSRTVTNVGEEDETVYSPVVEAPSGVKVTLTPDKLQFTKTSKKLSYKVIFSTTLTSLKEDLFGSITWTSRSSARHANNDGANAKQVYIVYMGAADSTNGSLRNDHAQILNSVIRRDENAVVRNYKHGFSGFAARLSKEEANSIAQKPGVVSVFPDPILKLHTTRSWDFLAHQTRVKVDTKPNTLSGVSSSSDVIVGILDTGIWPEAESFSGEGLGPIPSRWKGKCVTSHDFNSSRCNRKLIGARSYADSGVEDSPRDEDGHGSHTASTAVGSVVKNASFYGLAAGNAKGGSPESRLAIYKVCYSPGCSGSAILAAFDDAIADGVDVLSLSLGGNSGRDIKDLLEDSIAIGAFHAVERGILVVCSAGNGGPDPYTVVNDAPWIFTVAASTMDRDFESDLVLGDNKTIKGRAINFSPLSSSPKYPIISGELAKSKKSTLADARVCESGSLDGKKVKGKIVVCDGAEDDMPPNDKGSRIKKLGGIGLVMVTDVYGSEAPIYSDFPVTVIYPRYSKSIRNYITSTSKPVATILSTRTVLGYKPAPTVPDFSSRGPSSLSSNILKPDITAPGVNIFAAWSRKAIENVPKGRKPSPYNIISGTSMSCPHVSGLAASVKTHNPTWSPSAIKSAIMTSAIQNDNLKRPIRNDSEVVATPYDYGAGEITTSEPLKPGLVYETNTVDYLNFLCYAGLNMSTIKIISRSVPHNFSCPKDSTFDLISNINYPSIAVNLTGKGNVSVIRTATNVGEQAETVYSPTVHAPSNVIVTVTPDKLHFTKSSKKLSYKVIFSALKSLENDLFGSITWTNDKHTVRIPFVLTK</sequence>
<dbReference type="Gene3D" id="3.40.50.200">
    <property type="entry name" value="Peptidase S8/S53 domain"/>
    <property type="match status" value="3"/>
</dbReference>
<evidence type="ECO:0000256" key="3">
    <source>
        <dbReference type="ARBA" id="ARBA00011073"/>
    </source>
</evidence>
<feature type="compositionally biased region" description="Basic and acidic residues" evidence="13">
    <location>
        <begin position="1676"/>
        <end position="1685"/>
    </location>
</feature>
<evidence type="ECO:0000256" key="14">
    <source>
        <dbReference type="SAM" id="SignalP"/>
    </source>
</evidence>
<feature type="active site" description="Charge relay system" evidence="12">
    <location>
        <position position="151"/>
    </location>
</feature>
<dbReference type="Pfam" id="PF17766">
    <property type="entry name" value="fn3_6"/>
    <property type="match status" value="3"/>
</dbReference>
<dbReference type="Pfam" id="PF05922">
    <property type="entry name" value="Inhibitor_I9"/>
    <property type="match status" value="3"/>
</dbReference>
<dbReference type="EMBL" id="CP144699">
    <property type="protein sequence ID" value="WVZ20533.1"/>
    <property type="molecule type" value="Genomic_DNA"/>
</dbReference>
<evidence type="ECO:0000259" key="17">
    <source>
        <dbReference type="Pfam" id="PF05922"/>
    </source>
</evidence>
<dbReference type="CDD" id="cd02120">
    <property type="entry name" value="PA_subtilisin_like"/>
    <property type="match status" value="3"/>
</dbReference>
<dbReference type="InterPro" id="IPR022398">
    <property type="entry name" value="Peptidase_S8_His-AS"/>
</dbReference>
<evidence type="ECO:0000256" key="8">
    <source>
        <dbReference type="ARBA" id="ARBA00022801"/>
    </source>
</evidence>
<dbReference type="InterPro" id="IPR045051">
    <property type="entry name" value="SBT"/>
</dbReference>
<evidence type="ECO:0000256" key="5">
    <source>
        <dbReference type="ARBA" id="ARBA00022525"/>
    </source>
</evidence>
<dbReference type="Gene3D" id="2.60.40.2310">
    <property type="match status" value="3"/>
</dbReference>
<dbReference type="GO" id="GO:0006508">
    <property type="term" value="P:proteolysis"/>
    <property type="evidence" value="ECO:0007669"/>
    <property type="project" value="UniProtKB-KW"/>
</dbReference>
<evidence type="ECO:0000259" key="18">
    <source>
        <dbReference type="Pfam" id="PF17766"/>
    </source>
</evidence>
<feature type="domain" description="PA" evidence="16">
    <location>
        <begin position="1111"/>
        <end position="1204"/>
    </location>
</feature>
<dbReference type="InterPro" id="IPR000209">
    <property type="entry name" value="Peptidase_S8/S53_dom"/>
</dbReference>
<name>A0AAQ3P323_VIGMU</name>
<feature type="active site" description="Charge relay system" evidence="12">
    <location>
        <position position="216"/>
    </location>
</feature>
<dbReference type="PROSITE" id="PS00137">
    <property type="entry name" value="SUBTILASE_HIS"/>
    <property type="match status" value="1"/>
</dbReference>
<dbReference type="InterPro" id="IPR034197">
    <property type="entry name" value="Peptidases_S8_3"/>
</dbReference>
<dbReference type="InterPro" id="IPR036852">
    <property type="entry name" value="Peptidase_S8/S53_dom_sf"/>
</dbReference>
<gene>
    <name evidence="19" type="ORF">V8G54_007855</name>
</gene>
<dbReference type="PRINTS" id="PR00723">
    <property type="entry name" value="SUBTILISIN"/>
</dbReference>
<dbReference type="FunFam" id="3.40.50.200:FF:000006">
    <property type="entry name" value="Subtilisin-like protease SBT1.5"/>
    <property type="match status" value="3"/>
</dbReference>
<evidence type="ECO:0008006" key="21">
    <source>
        <dbReference type="Google" id="ProtNLM"/>
    </source>
</evidence>
<feature type="active site" description="Charge relay system" evidence="11 12">
    <location>
        <position position="887"/>
    </location>
</feature>